<dbReference type="SUPFAM" id="SSF81324">
    <property type="entry name" value="Voltage-gated potassium channels"/>
    <property type="match status" value="1"/>
</dbReference>
<dbReference type="Gene3D" id="1.10.287.70">
    <property type="match status" value="1"/>
</dbReference>
<dbReference type="InterPro" id="IPR018490">
    <property type="entry name" value="cNMP-bd_dom_sf"/>
</dbReference>
<dbReference type="SMART" id="SM00100">
    <property type="entry name" value="cNMP"/>
    <property type="match status" value="1"/>
</dbReference>
<dbReference type="GO" id="GO:0003254">
    <property type="term" value="P:regulation of membrane depolarization"/>
    <property type="evidence" value="ECO:0007669"/>
    <property type="project" value="TreeGrafter"/>
</dbReference>
<feature type="region of interest" description="Disordered" evidence="1">
    <location>
        <begin position="958"/>
        <end position="980"/>
    </location>
</feature>
<keyword evidence="5" id="KW-1185">Reference proteome</keyword>
<dbReference type="InParanoid" id="Q22SL6"/>
<dbReference type="EMBL" id="GG662845">
    <property type="protein sequence ID" value="EAR87756.2"/>
    <property type="molecule type" value="Genomic_DNA"/>
</dbReference>
<keyword evidence="2" id="KW-1133">Transmembrane helix</keyword>
<dbReference type="Gene3D" id="1.10.287.630">
    <property type="entry name" value="Helix hairpin bin"/>
    <property type="match status" value="1"/>
</dbReference>
<feature type="domain" description="Cyclic nucleotide-binding" evidence="3">
    <location>
        <begin position="575"/>
        <end position="681"/>
    </location>
</feature>
<dbReference type="GO" id="GO:0035725">
    <property type="term" value="P:sodium ion transmembrane transport"/>
    <property type="evidence" value="ECO:0007669"/>
    <property type="project" value="TreeGrafter"/>
</dbReference>
<feature type="transmembrane region" description="Helical" evidence="2">
    <location>
        <begin position="438"/>
        <end position="455"/>
    </location>
</feature>
<proteinExistence type="predicted"/>
<sequence>MEENQLKLHDKQKQQLKNQNQLCDIKLSVLNKLDESSCWSDSQRMKLTQSFSSFIDEKQQQNYGDFNIHCKQQEICSQNKSVNCLDKLEYSQKQKYNHLNVTGTQNNIINISNSDLKHIKSDFQIDNSSYIKKQSVEYRSSQYQESKEKSQLCQKSSKARVKVGLSMKREKLVRKNSIVNMKLLTKIKQKISYFHQKYTLSGRTSLLNQDIRTHIEDLSDGTRQNQIQYYQQLIVNYLPSLEKLIGKYSFPIITNFSIVGLFIKIFFSIINCLFLYTYSLFLVFSDQSQQLEVALRLIIPLWIIEILFKLNMHPQKIINQIDQRKQLLKYYIKQQSFSDVIPLVTSFISLSFQHHKLYFEVVVLMKAYNVLNDLQDIQQRLCMILKRHYIIQLFYLIMQLFLIAHVVSCLWKALQSIQADYFGEQQTWQEDLAIQDLIWWRNYIWSLYWSLTLMTTGSNQIKTASEAYFTCFIMLFTTIIFGYFLNAIGIILSEIDQQNSAVKSDLSIINQYMRKRNISKTLQQQVNFSLQNYYRKNYQKISEENFKILGKISLDLQKSVLKEQNIQILNKIQCLKNNFSLKSIEELSLRVKEEYYMPNQVIINSDEQYDGSMFYIISGQIELIGSFYKEQCLQTPLNKVKKGDIVGEINFFTGLQQTPCIRSSGFTKVLRIQRNNFIEIIKSNEMDYEIFCQINDKIKLQLDFSDIIKNYNCSICRKQNHFQLQCPLISLDREPFIFKTAKLYNQKQKRLKFSRRKEKKINSLNNMRDTQKDIKVLINNIKILNQSISTYQKLEAQFFSDEEDEFVKSQINQSLTNESQDINKNNSQEDNSFQKCKYDQVQVQLDSSIKIHRYSNTTKNQKSLSDLEEHSLAQVNDYQKSQFNSLRSELQHSYEISNGDSQRSIKRQQEMIRKNSRDILQGAYEGELSRKKSYMRNYLKSSSSLRTNFHGQISSVEESKLQQNENQSSLTPTIKKSNSKINKQETINEQDVQNQIYLNNCNNNSIPQNNFYDYNFEKPQNFKFYYSQGNLKLQIFRYNRYIKKKIRNSKRNKKII</sequence>
<dbReference type="PROSITE" id="PS50042">
    <property type="entry name" value="CNMP_BINDING_3"/>
    <property type="match status" value="1"/>
</dbReference>
<evidence type="ECO:0000256" key="2">
    <source>
        <dbReference type="SAM" id="Phobius"/>
    </source>
</evidence>
<keyword evidence="2" id="KW-0812">Transmembrane</keyword>
<keyword evidence="2" id="KW-0472">Membrane</keyword>
<dbReference type="CDD" id="cd00038">
    <property type="entry name" value="CAP_ED"/>
    <property type="match status" value="1"/>
</dbReference>
<dbReference type="Proteomes" id="UP000009168">
    <property type="component" value="Unassembled WGS sequence"/>
</dbReference>
<evidence type="ECO:0000256" key="1">
    <source>
        <dbReference type="SAM" id="MobiDB-lite"/>
    </source>
</evidence>
<dbReference type="InterPro" id="IPR000595">
    <property type="entry name" value="cNMP-bd_dom"/>
</dbReference>
<feature type="transmembrane region" description="Helical" evidence="2">
    <location>
        <begin position="293"/>
        <end position="310"/>
    </location>
</feature>
<feature type="transmembrane region" description="Helical" evidence="2">
    <location>
        <begin position="467"/>
        <end position="492"/>
    </location>
</feature>
<dbReference type="OrthoDB" id="2021138at2759"/>
<dbReference type="InterPro" id="IPR051413">
    <property type="entry name" value="K/Na_HCN_channel"/>
</dbReference>
<dbReference type="HOGENOM" id="CLU_239463_0_0_1"/>
<evidence type="ECO:0000313" key="5">
    <source>
        <dbReference type="Proteomes" id="UP000009168"/>
    </source>
</evidence>
<dbReference type="Pfam" id="PF00027">
    <property type="entry name" value="cNMP_binding"/>
    <property type="match status" value="1"/>
</dbReference>
<feature type="transmembrane region" description="Helical" evidence="2">
    <location>
        <begin position="393"/>
        <end position="414"/>
    </location>
</feature>
<gene>
    <name evidence="4" type="ORF">TTHERM_00001210</name>
</gene>
<evidence type="ECO:0000313" key="4">
    <source>
        <dbReference type="EMBL" id="EAR87756.2"/>
    </source>
</evidence>
<organism evidence="4 5">
    <name type="scientific">Tetrahymena thermophila (strain SB210)</name>
    <dbReference type="NCBI Taxonomy" id="312017"/>
    <lineage>
        <taxon>Eukaryota</taxon>
        <taxon>Sar</taxon>
        <taxon>Alveolata</taxon>
        <taxon>Ciliophora</taxon>
        <taxon>Intramacronucleata</taxon>
        <taxon>Oligohymenophorea</taxon>
        <taxon>Hymenostomatida</taxon>
        <taxon>Tetrahymenina</taxon>
        <taxon>Tetrahymenidae</taxon>
        <taxon>Tetrahymena</taxon>
    </lineage>
</organism>
<feature type="transmembrane region" description="Helical" evidence="2">
    <location>
        <begin position="252"/>
        <end position="281"/>
    </location>
</feature>
<dbReference type="GeneID" id="7832352"/>
<dbReference type="InterPro" id="IPR014710">
    <property type="entry name" value="RmlC-like_jellyroll"/>
</dbReference>
<dbReference type="AlphaFoldDB" id="Q22SL6"/>
<dbReference type="GO" id="GO:0098855">
    <property type="term" value="C:HCN channel complex"/>
    <property type="evidence" value="ECO:0007669"/>
    <property type="project" value="TreeGrafter"/>
</dbReference>
<dbReference type="SUPFAM" id="SSF51206">
    <property type="entry name" value="cAMP-binding domain-like"/>
    <property type="match status" value="1"/>
</dbReference>
<reference evidence="5" key="1">
    <citation type="journal article" date="2006" name="PLoS Biol.">
        <title>Macronuclear genome sequence of the ciliate Tetrahymena thermophila, a model eukaryote.</title>
        <authorList>
            <person name="Eisen J.A."/>
            <person name="Coyne R.S."/>
            <person name="Wu M."/>
            <person name="Wu D."/>
            <person name="Thiagarajan M."/>
            <person name="Wortman J.R."/>
            <person name="Badger J.H."/>
            <person name="Ren Q."/>
            <person name="Amedeo P."/>
            <person name="Jones K.M."/>
            <person name="Tallon L.J."/>
            <person name="Delcher A.L."/>
            <person name="Salzberg S.L."/>
            <person name="Silva J.C."/>
            <person name="Haas B.J."/>
            <person name="Majoros W.H."/>
            <person name="Farzad M."/>
            <person name="Carlton J.M."/>
            <person name="Smith R.K. Jr."/>
            <person name="Garg J."/>
            <person name="Pearlman R.E."/>
            <person name="Karrer K.M."/>
            <person name="Sun L."/>
            <person name="Manning G."/>
            <person name="Elde N.C."/>
            <person name="Turkewitz A.P."/>
            <person name="Asai D.J."/>
            <person name="Wilkes D.E."/>
            <person name="Wang Y."/>
            <person name="Cai H."/>
            <person name="Collins K."/>
            <person name="Stewart B.A."/>
            <person name="Lee S.R."/>
            <person name="Wilamowska K."/>
            <person name="Weinberg Z."/>
            <person name="Ruzzo W.L."/>
            <person name="Wloga D."/>
            <person name="Gaertig J."/>
            <person name="Frankel J."/>
            <person name="Tsao C.-C."/>
            <person name="Gorovsky M.A."/>
            <person name="Keeling P.J."/>
            <person name="Waller R.F."/>
            <person name="Patron N.J."/>
            <person name="Cherry J.M."/>
            <person name="Stover N.A."/>
            <person name="Krieger C.J."/>
            <person name="del Toro C."/>
            <person name="Ryder H.F."/>
            <person name="Williamson S.C."/>
            <person name="Barbeau R.A."/>
            <person name="Hamilton E.P."/>
            <person name="Orias E."/>
        </authorList>
    </citation>
    <scope>NUCLEOTIDE SEQUENCE [LARGE SCALE GENOMIC DNA]</scope>
    <source>
        <strain evidence="5">SB210</strain>
    </source>
</reference>
<accession>Q22SL6</accession>
<dbReference type="GO" id="GO:0005249">
    <property type="term" value="F:voltage-gated potassium channel activity"/>
    <property type="evidence" value="ECO:0007669"/>
    <property type="project" value="TreeGrafter"/>
</dbReference>
<evidence type="ECO:0000259" key="3">
    <source>
        <dbReference type="PROSITE" id="PS50042"/>
    </source>
</evidence>
<dbReference type="Gene3D" id="2.60.120.10">
    <property type="entry name" value="Jelly Rolls"/>
    <property type="match status" value="1"/>
</dbReference>
<protein>
    <submittedName>
        <fullName evidence="4">Cyclic nucleotide-binding domain protein</fullName>
    </submittedName>
</protein>
<name>Q22SL6_TETTS</name>
<dbReference type="PANTHER" id="PTHR45689:SF5">
    <property type="entry name" value="I[[H]] CHANNEL, ISOFORM E"/>
    <property type="match status" value="1"/>
</dbReference>
<dbReference type="KEGG" id="tet:TTHERM_00001210"/>
<dbReference type="PANTHER" id="PTHR45689">
    <property type="entry name" value="I[[H]] CHANNEL, ISOFORM E"/>
    <property type="match status" value="1"/>
</dbReference>
<dbReference type="RefSeq" id="XP_001008001.2">
    <property type="nucleotide sequence ID" value="XM_001008001.2"/>
</dbReference>